<evidence type="ECO:0000313" key="2">
    <source>
        <dbReference type="EMBL" id="MPM90758.1"/>
    </source>
</evidence>
<dbReference type="AlphaFoldDB" id="A0A645DNT3"/>
<organism evidence="2">
    <name type="scientific">bioreactor metagenome</name>
    <dbReference type="NCBI Taxonomy" id="1076179"/>
    <lineage>
        <taxon>unclassified sequences</taxon>
        <taxon>metagenomes</taxon>
        <taxon>ecological metagenomes</taxon>
    </lineage>
</organism>
<gene>
    <name evidence="2" type="ORF">SDC9_137880</name>
</gene>
<comment type="caution">
    <text evidence="2">The sequence shown here is derived from an EMBL/GenBank/DDBJ whole genome shotgun (WGS) entry which is preliminary data.</text>
</comment>
<protein>
    <submittedName>
        <fullName evidence="2">Uncharacterized protein</fullName>
    </submittedName>
</protein>
<feature type="compositionally biased region" description="Basic and acidic residues" evidence="1">
    <location>
        <begin position="216"/>
        <end position="231"/>
    </location>
</feature>
<evidence type="ECO:0000256" key="1">
    <source>
        <dbReference type="SAM" id="MobiDB-lite"/>
    </source>
</evidence>
<name>A0A645DNT3_9ZZZZ</name>
<proteinExistence type="predicted"/>
<dbReference type="EMBL" id="VSSQ01037928">
    <property type="protein sequence ID" value="MPM90758.1"/>
    <property type="molecule type" value="Genomic_DNA"/>
</dbReference>
<feature type="region of interest" description="Disordered" evidence="1">
    <location>
        <begin position="182"/>
        <end position="231"/>
    </location>
</feature>
<accession>A0A645DNT3</accession>
<reference evidence="2" key="1">
    <citation type="submission" date="2019-08" db="EMBL/GenBank/DDBJ databases">
        <authorList>
            <person name="Kucharzyk K."/>
            <person name="Murdoch R.W."/>
            <person name="Higgins S."/>
            <person name="Loffler F."/>
        </authorList>
    </citation>
    <scope>NUCLEOTIDE SEQUENCE</scope>
</reference>
<sequence length="231" mass="26285">MGGEGRYNRHQRQVMCPGKGLRQVFYGTADYRFVLVVSRSVIRDEHRDEKADDHPYAYYPCEGRDGAPGHLHAVASHLRGDDSLEDQPVSYRQRDVGALESKGEGTGDLTSVHIEFVEEEEEGRDQYGDERDMDWDHRSGYARDEGDEEHEHYLMFSHHRGDFFTGDRGQAGLVDRDGKCSEKEVGKRRLGVASHAADQNAHCRWNRHAGGQPPGERGEQQRKHDVQIDKA</sequence>